<dbReference type="AlphaFoldDB" id="A0A855YGW7"/>
<accession>A0A855YGW7</accession>
<dbReference type="EMBL" id="QLLI01000010">
    <property type="protein sequence ID" value="RAI92298.1"/>
    <property type="molecule type" value="Genomic_DNA"/>
</dbReference>
<dbReference type="OrthoDB" id="2869049at2"/>
<name>A0A855YGW7_9BACL</name>
<keyword evidence="4" id="KW-1185">Reference proteome</keyword>
<evidence type="ECO:0000313" key="2">
    <source>
        <dbReference type="EMBL" id="RAI92298.1"/>
    </source>
</evidence>
<evidence type="ECO:0000313" key="3">
    <source>
        <dbReference type="Proteomes" id="UP000247078"/>
    </source>
</evidence>
<comment type="caution">
    <text evidence="1">The sequence shown here is derived from an EMBL/GenBank/DDBJ whole genome shotgun (WGS) entry which is preliminary data.</text>
</comment>
<organism evidence="1 3">
    <name type="scientific">Paenibacillus pabuli</name>
    <dbReference type="NCBI Taxonomy" id="1472"/>
    <lineage>
        <taxon>Bacteria</taxon>
        <taxon>Bacillati</taxon>
        <taxon>Bacillota</taxon>
        <taxon>Bacilli</taxon>
        <taxon>Bacillales</taxon>
        <taxon>Paenibacillaceae</taxon>
        <taxon>Paenibacillus</taxon>
    </lineage>
</organism>
<protein>
    <submittedName>
        <fullName evidence="1">Uncharacterized protein</fullName>
    </submittedName>
</protein>
<dbReference type="Proteomes" id="UP000247078">
    <property type="component" value="Unassembled WGS sequence"/>
</dbReference>
<dbReference type="Proteomes" id="UP000248827">
    <property type="component" value="Unassembled WGS sequence"/>
</dbReference>
<dbReference type="EMBL" id="QGTZ01000001">
    <property type="protein sequence ID" value="PWW45273.1"/>
    <property type="molecule type" value="Genomic_DNA"/>
</dbReference>
<dbReference type="RefSeq" id="WP_109998076.1">
    <property type="nucleotide sequence ID" value="NZ_QGTZ01000001.1"/>
</dbReference>
<reference evidence="1 3" key="1">
    <citation type="submission" date="2018-05" db="EMBL/GenBank/DDBJ databases">
        <title>Freshwater and sediment microbial communities from various areas in North America, analyzing microbe dynamics in response to fracking.</title>
        <authorList>
            <person name="Lamendella R."/>
        </authorList>
    </citation>
    <scope>NUCLEOTIDE SEQUENCE [LARGE SCALE GENOMIC DNA]</scope>
    <source>
        <strain evidence="1 3">DB-3</strain>
        <strain evidence="2 4">NG-13</strain>
    </source>
</reference>
<proteinExistence type="predicted"/>
<sequence>MAVLSTGPIENNLSGGSRPTQQVTIKMVNTDSINTSNVLIEGYFLNGTRTLYVLQSVNLTPGQVFSQTYYANLDGYEYVFTTSGGAAALTEISAWGKDSAGQIVTAHRIVSNELAL</sequence>
<gene>
    <name evidence="2" type="ORF">DET54_1103</name>
    <name evidence="1" type="ORF">DET56_101475</name>
</gene>
<evidence type="ECO:0000313" key="1">
    <source>
        <dbReference type="EMBL" id="PWW45273.1"/>
    </source>
</evidence>
<evidence type="ECO:0000313" key="4">
    <source>
        <dbReference type="Proteomes" id="UP000248827"/>
    </source>
</evidence>